<comment type="caution">
    <text evidence="2">The sequence shown here is derived from an EMBL/GenBank/DDBJ whole genome shotgun (WGS) entry which is preliminary data.</text>
</comment>
<dbReference type="Proteomes" id="UP000290567">
    <property type="component" value="Unassembled WGS sequence"/>
</dbReference>
<keyword evidence="3" id="KW-1185">Reference proteome</keyword>
<name>A0A4P5PCA5_9ENTE</name>
<gene>
    <name evidence="2" type="ORF">NRIC_33170</name>
</gene>
<dbReference type="Pfam" id="PF01381">
    <property type="entry name" value="HTH_3"/>
    <property type="match status" value="1"/>
</dbReference>
<dbReference type="GO" id="GO:0003677">
    <property type="term" value="F:DNA binding"/>
    <property type="evidence" value="ECO:0007669"/>
    <property type="project" value="InterPro"/>
</dbReference>
<dbReference type="InterPro" id="IPR011990">
    <property type="entry name" value="TPR-like_helical_dom_sf"/>
</dbReference>
<sequence>MESIGRVLKEFRKEHRMTQKDLSQDICSQSVLSRIENDEEIPNIIVMQQLCQRLGITIDQLMVDFLPEELLLRKYFHKMYQLLRAERYSEIDETLEYLDEQEFVFLDKDRQQFYFFRAVCCYYLECDPESALKLLRKGLELSISKKYHGYFDNKLLLLGFAAKMNEVLHNRNEAERFYCQGVDLFRTMMSGYSEKIELSQVFLNYASFLKKEQQYERAEHILDLGLRWNQHQQSYYKFSEMLALKIFLLQQQGKIEKVAKFQELLEASKKIQQFNLNGLHHS</sequence>
<accession>A0A4P5PCA5</accession>
<evidence type="ECO:0000259" key="1">
    <source>
        <dbReference type="PROSITE" id="PS50943"/>
    </source>
</evidence>
<dbReference type="InterPro" id="IPR010982">
    <property type="entry name" value="Lambda_DNA-bd_dom_sf"/>
</dbReference>
<dbReference type="EMBL" id="BJCC01000032">
    <property type="protein sequence ID" value="GCF95426.1"/>
    <property type="molecule type" value="Genomic_DNA"/>
</dbReference>
<protein>
    <submittedName>
        <fullName evidence="2">Transcriptional regulator</fullName>
    </submittedName>
</protein>
<reference evidence="3" key="1">
    <citation type="submission" date="2019-02" db="EMBL/GenBank/DDBJ databases">
        <title>Draft genome sequence of Enterococcus sp. Gos25-1.</title>
        <authorList>
            <person name="Tanaka N."/>
            <person name="Shiwa Y."/>
            <person name="Fujita N."/>
        </authorList>
    </citation>
    <scope>NUCLEOTIDE SEQUENCE [LARGE SCALE GENOMIC DNA]</scope>
    <source>
        <strain evidence="3">Gos25-1</strain>
    </source>
</reference>
<dbReference type="PANTHER" id="PTHR37038">
    <property type="entry name" value="TRANSCRIPTIONAL REGULATOR-RELATED"/>
    <property type="match status" value="1"/>
</dbReference>
<evidence type="ECO:0000313" key="2">
    <source>
        <dbReference type="EMBL" id="GCF95426.1"/>
    </source>
</evidence>
<organism evidence="2 3">
    <name type="scientific">Enterococcus florum</name>
    <dbReference type="NCBI Taxonomy" id="2480627"/>
    <lineage>
        <taxon>Bacteria</taxon>
        <taxon>Bacillati</taxon>
        <taxon>Bacillota</taxon>
        <taxon>Bacilli</taxon>
        <taxon>Lactobacillales</taxon>
        <taxon>Enterococcaceae</taxon>
        <taxon>Enterococcus</taxon>
    </lineage>
</organism>
<dbReference type="InterPro" id="IPR001387">
    <property type="entry name" value="Cro/C1-type_HTH"/>
</dbReference>
<dbReference type="SMART" id="SM00530">
    <property type="entry name" value="HTH_XRE"/>
    <property type="match status" value="1"/>
</dbReference>
<dbReference type="RefSeq" id="WP_146623823.1">
    <property type="nucleotide sequence ID" value="NZ_BJCC01000032.1"/>
</dbReference>
<feature type="domain" description="HTH cro/C1-type" evidence="1">
    <location>
        <begin position="8"/>
        <end position="61"/>
    </location>
</feature>
<dbReference type="PANTHER" id="PTHR37038:SF14">
    <property type="entry name" value="TRANSCRIPTIONAL ACTIVATOR"/>
    <property type="match status" value="1"/>
</dbReference>
<dbReference type="AlphaFoldDB" id="A0A4P5PCA5"/>
<evidence type="ECO:0000313" key="3">
    <source>
        <dbReference type="Proteomes" id="UP000290567"/>
    </source>
</evidence>
<proteinExistence type="predicted"/>
<dbReference type="CDD" id="cd00093">
    <property type="entry name" value="HTH_XRE"/>
    <property type="match status" value="1"/>
</dbReference>
<dbReference type="InterPro" id="IPR053163">
    <property type="entry name" value="HTH-type_regulator_Rgg"/>
</dbReference>
<dbReference type="Gene3D" id="1.25.40.10">
    <property type="entry name" value="Tetratricopeptide repeat domain"/>
    <property type="match status" value="1"/>
</dbReference>
<dbReference type="PROSITE" id="PS50943">
    <property type="entry name" value="HTH_CROC1"/>
    <property type="match status" value="1"/>
</dbReference>
<dbReference type="OrthoDB" id="1150409at2"/>
<dbReference type="SUPFAM" id="SSF47413">
    <property type="entry name" value="lambda repressor-like DNA-binding domains"/>
    <property type="match status" value="1"/>
</dbReference>